<sequence length="1171" mass="129725">MDTHDPAPESIDLEDILDTAKTRNTNPSFKPKRLGQKYCNCTHDVLDIDPDNLTRRNLVVCIDGTANQFSGHKNTNVVELYSRLEKNKSQLTYYNSGIGTYAHYSLSTPWDTLKHSAFLAWDKAFATQLRRIILKAYRWICEHYHSGDRIFLFGFSRGAYQVRALSGMIQKVGLIHRGNEAQIPFAYELYEKCSPHPEKHSRNSMASHWPHSGGNDDQVGVPTPRPTADSENGDRQPHQDNVNASPDKRCNQRTTSIPNLKDRAKLPQTHKDGKPSSDPNEAAELFKQTFCRGDVKVHFVGVWDTVSSVGFIRGKDQLPLTINGMKHVCFFRHALARDERRVKFLPEYVQGGLGPSSGETEPARCGVAHTKEVWFAGSHSDIGGNIPNRKINNNGPALRWMAREAASTGLLLTPSSTKWSQLSENVHKSLTWLWWPLEYLPIKRLVHNDPENATRTTRWGERRTFAEGQLVHGSVIQKLDSHQKYDFDDPFQGLLPQSDPRIERDQFGEITSQILAAVDLLCHITDSDDREKHLRGLSDIFGGFDAQQALLNLSRDLYVILEQQESISGEKVDLEKGRVMTLEKALAMIDVLTYTAADLFEKLHFSKMPPVIRTLLSDDGDLKRKSRYQEHAKRFLQQFGRGPVTSFAFSDDGKQIACGTASGGVFVREVPSGKEVLMSHNQAVSDYSVQEHSNPVLFISFTRDGRYIVSGSQDSIRIWDAKSGTHQEVHKCHGPLFSLTCSETEILTLSLPKKKSENQMALELQRYPVPSNSQDEHRLPDPIRLNTQDSVVIAEVYVSRGQSVDGTGKDCTVVTSSINRSINIWDSLDPPDSPKEVPKEVPKPVSSFPDPNTKTPRHRGDISSLTFSNDNTTIFAASRDGAISVWDANKGQVLAIWAAATGDSIMDFSGWLGAAGKRTAATALALIPRSDDESNVHELIVGLQNGQVIIWAWSAETRQTEAGGSGRVDEQVPPEREGTSQTEAGDSGKADEQVPPERKGTRAEGKSADRRLSFPAMAARTIQSMIYYSGYNLNPSPADSLGKVDVEQAPEETPEGKGTGTRFLAKPSPADSLGKVGQAPEETPEGKGSGTRFPAKQGRTLQYSSSPIVSVASSPDRKLIAACNKDGQVIVWDAKGPDGECIVEQLKGNEAWFPNLSLKSWVCSFFSRESA</sequence>
<dbReference type="AlphaFoldDB" id="A0AAW0CEM5"/>
<dbReference type="InterPro" id="IPR018712">
    <property type="entry name" value="Tle1-like_cat"/>
</dbReference>
<dbReference type="EMBL" id="JAYKXP010000051">
    <property type="protein sequence ID" value="KAK7036459.1"/>
    <property type="molecule type" value="Genomic_DNA"/>
</dbReference>
<dbReference type="InterPro" id="IPR036322">
    <property type="entry name" value="WD40_repeat_dom_sf"/>
</dbReference>
<keyword evidence="1 3" id="KW-0853">WD repeat</keyword>
<evidence type="ECO:0000313" key="6">
    <source>
        <dbReference type="EMBL" id="KAK7036459.1"/>
    </source>
</evidence>
<dbReference type="InterPro" id="IPR001680">
    <property type="entry name" value="WD40_rpt"/>
</dbReference>
<organism evidence="6 7">
    <name type="scientific">Paramarasmius palmivorus</name>
    <dbReference type="NCBI Taxonomy" id="297713"/>
    <lineage>
        <taxon>Eukaryota</taxon>
        <taxon>Fungi</taxon>
        <taxon>Dikarya</taxon>
        <taxon>Basidiomycota</taxon>
        <taxon>Agaricomycotina</taxon>
        <taxon>Agaricomycetes</taxon>
        <taxon>Agaricomycetidae</taxon>
        <taxon>Agaricales</taxon>
        <taxon>Marasmiineae</taxon>
        <taxon>Marasmiaceae</taxon>
        <taxon>Paramarasmius</taxon>
    </lineage>
</organism>
<accession>A0AAW0CEM5</accession>
<keyword evidence="7" id="KW-1185">Reference proteome</keyword>
<reference evidence="6 7" key="1">
    <citation type="submission" date="2024-01" db="EMBL/GenBank/DDBJ databases">
        <title>A draft genome for a cacao thread blight-causing isolate of Paramarasmius palmivorus.</title>
        <authorList>
            <person name="Baruah I.K."/>
            <person name="Bukari Y."/>
            <person name="Amoako-Attah I."/>
            <person name="Meinhardt L.W."/>
            <person name="Bailey B.A."/>
            <person name="Cohen S.P."/>
        </authorList>
    </citation>
    <scope>NUCLEOTIDE SEQUENCE [LARGE SCALE GENOMIC DNA]</scope>
    <source>
        <strain evidence="6 7">GH-12</strain>
    </source>
</reference>
<feature type="compositionally biased region" description="Basic and acidic residues" evidence="4">
    <location>
        <begin position="260"/>
        <end position="275"/>
    </location>
</feature>
<dbReference type="Gene3D" id="2.130.10.10">
    <property type="entry name" value="YVTN repeat-like/Quinoprotein amine dehydrogenase"/>
    <property type="match status" value="3"/>
</dbReference>
<proteinExistence type="predicted"/>
<dbReference type="PROSITE" id="PS50082">
    <property type="entry name" value="WD_REPEATS_2"/>
    <property type="match status" value="3"/>
</dbReference>
<feature type="region of interest" description="Disordered" evidence="4">
    <location>
        <begin position="825"/>
        <end position="863"/>
    </location>
</feature>
<dbReference type="InterPro" id="IPR019775">
    <property type="entry name" value="WD40_repeat_CS"/>
</dbReference>
<gene>
    <name evidence="6" type="ORF">VNI00_011656</name>
</gene>
<feature type="region of interest" description="Disordered" evidence="4">
    <location>
        <begin position="1039"/>
        <end position="1099"/>
    </location>
</feature>
<feature type="repeat" description="WD" evidence="3">
    <location>
        <begin position="855"/>
        <end position="896"/>
    </location>
</feature>
<feature type="repeat" description="WD" evidence="3">
    <location>
        <begin position="1101"/>
        <end position="1133"/>
    </location>
</feature>
<dbReference type="PROSITE" id="PS00678">
    <property type="entry name" value="WD_REPEATS_1"/>
    <property type="match status" value="1"/>
</dbReference>
<dbReference type="PANTHER" id="PTHR33840:SF1">
    <property type="entry name" value="TLE1 PHOSPHOLIPASE DOMAIN-CONTAINING PROTEIN"/>
    <property type="match status" value="1"/>
</dbReference>
<evidence type="ECO:0000256" key="1">
    <source>
        <dbReference type="ARBA" id="ARBA00022574"/>
    </source>
</evidence>
<evidence type="ECO:0000256" key="2">
    <source>
        <dbReference type="ARBA" id="ARBA00022737"/>
    </source>
</evidence>
<dbReference type="Proteomes" id="UP001383192">
    <property type="component" value="Unassembled WGS sequence"/>
</dbReference>
<feature type="compositionally biased region" description="Basic and acidic residues" evidence="4">
    <location>
        <begin position="986"/>
        <end position="1012"/>
    </location>
</feature>
<evidence type="ECO:0000259" key="5">
    <source>
        <dbReference type="Pfam" id="PF09994"/>
    </source>
</evidence>
<dbReference type="Pfam" id="PF00400">
    <property type="entry name" value="WD40"/>
    <property type="match status" value="3"/>
</dbReference>
<dbReference type="PROSITE" id="PS50294">
    <property type="entry name" value="WD_REPEATS_REGION"/>
    <property type="match status" value="1"/>
</dbReference>
<keyword evidence="2" id="KW-0677">Repeat</keyword>
<dbReference type="SMART" id="SM00320">
    <property type="entry name" value="WD40"/>
    <property type="match status" value="6"/>
</dbReference>
<feature type="region of interest" description="Disordered" evidence="4">
    <location>
        <begin position="959"/>
        <end position="1012"/>
    </location>
</feature>
<name>A0AAW0CEM5_9AGAR</name>
<dbReference type="PANTHER" id="PTHR33840">
    <property type="match status" value="1"/>
</dbReference>
<feature type="compositionally biased region" description="Basic and acidic residues" evidence="4">
    <location>
        <begin position="832"/>
        <end position="842"/>
    </location>
</feature>
<feature type="region of interest" description="Disordered" evidence="4">
    <location>
        <begin position="196"/>
        <end position="280"/>
    </location>
</feature>
<feature type="domain" description="T6SS Phospholipase effector Tle1-like catalytic" evidence="5">
    <location>
        <begin position="56"/>
        <end position="404"/>
    </location>
</feature>
<protein>
    <recommendedName>
        <fullName evidence="5">T6SS Phospholipase effector Tle1-like catalytic domain-containing protein</fullName>
    </recommendedName>
</protein>
<dbReference type="Pfam" id="PF09994">
    <property type="entry name" value="T6SS_Tle1-like_cat"/>
    <property type="match status" value="1"/>
</dbReference>
<evidence type="ECO:0000256" key="3">
    <source>
        <dbReference type="PROSITE-ProRule" id="PRU00221"/>
    </source>
</evidence>
<dbReference type="SUPFAM" id="SSF50978">
    <property type="entry name" value="WD40 repeat-like"/>
    <property type="match status" value="1"/>
</dbReference>
<feature type="repeat" description="WD" evidence="3">
    <location>
        <begin position="689"/>
        <end position="729"/>
    </location>
</feature>
<comment type="caution">
    <text evidence="6">The sequence shown here is derived from an EMBL/GenBank/DDBJ whole genome shotgun (WGS) entry which is preliminary data.</text>
</comment>
<dbReference type="InterPro" id="IPR015943">
    <property type="entry name" value="WD40/YVTN_repeat-like_dom_sf"/>
</dbReference>
<evidence type="ECO:0000256" key="4">
    <source>
        <dbReference type="SAM" id="MobiDB-lite"/>
    </source>
</evidence>
<feature type="compositionally biased region" description="Basic and acidic residues" evidence="4">
    <location>
        <begin position="967"/>
        <end position="978"/>
    </location>
</feature>
<evidence type="ECO:0000313" key="7">
    <source>
        <dbReference type="Proteomes" id="UP001383192"/>
    </source>
</evidence>